<dbReference type="PANTHER" id="PTHR30290">
    <property type="entry name" value="PERIPLASMIC BINDING COMPONENT OF ABC TRANSPORTER"/>
    <property type="match status" value="1"/>
</dbReference>
<dbReference type="EMBL" id="CP023694">
    <property type="protein sequence ID" value="QEV24596.1"/>
    <property type="molecule type" value="Genomic_DNA"/>
</dbReference>
<name>A0A5J6HWC5_STRC4</name>
<evidence type="ECO:0000313" key="3">
    <source>
        <dbReference type="Proteomes" id="UP000326598"/>
    </source>
</evidence>
<dbReference type="GeneID" id="91416573"/>
<evidence type="ECO:0000313" key="2">
    <source>
        <dbReference type="EMBL" id="QEV24596.1"/>
    </source>
</evidence>
<dbReference type="InterPro" id="IPR039424">
    <property type="entry name" value="SBP_5"/>
</dbReference>
<dbReference type="AlphaFoldDB" id="A0A5J6HWC5"/>
<dbReference type="RefSeq" id="WP_150480147.1">
    <property type="nucleotide sequence ID" value="NZ_BMTB01000007.1"/>
</dbReference>
<dbReference type="Proteomes" id="UP000326598">
    <property type="component" value="Chromosome"/>
</dbReference>
<feature type="domain" description="Solute-binding protein family 5" evidence="1">
    <location>
        <begin position="48"/>
        <end position="221"/>
    </location>
</feature>
<dbReference type="Gene3D" id="3.40.190.10">
    <property type="entry name" value="Periplasmic binding protein-like II"/>
    <property type="match status" value="1"/>
</dbReference>
<gene>
    <name evidence="2" type="ORF">CP976_10815</name>
</gene>
<dbReference type="Pfam" id="PF00496">
    <property type="entry name" value="SBP_bac_5"/>
    <property type="match status" value="1"/>
</dbReference>
<proteinExistence type="predicted"/>
<accession>A0A5J6HWC5</accession>
<dbReference type="KEGG" id="scoe:CP976_10815"/>
<evidence type="ECO:0000259" key="1">
    <source>
        <dbReference type="Pfam" id="PF00496"/>
    </source>
</evidence>
<organism evidence="2 3">
    <name type="scientific">Streptomyces coeruleorubidus</name>
    <dbReference type="NCBI Taxonomy" id="116188"/>
    <lineage>
        <taxon>Bacteria</taxon>
        <taxon>Bacillati</taxon>
        <taxon>Actinomycetota</taxon>
        <taxon>Actinomycetes</taxon>
        <taxon>Kitasatosporales</taxon>
        <taxon>Streptomycetaceae</taxon>
        <taxon>Streptomyces</taxon>
    </lineage>
</organism>
<sequence length="436" mass="47739">MPAEPAECVAAFDSMPGTLEQPGWCDHSGLQLAALTTRPLVAPGATGPEPMGARSVDSSADGRRHDFAVRPGARWADGSPVTATDYARALDRATASATVTGYWLRHVEQVSGRGDHLRVRLAQPDFGFPLLTSLPALAPYRGRTDGVGRYRIVRTAPRTIVLDRTPHTPGGAPRVVLRRVKSPERNLEGFAAGRLHVTSDTAFPLHRVAEFADHPSLRVRQPGIIVALCFEGDLLRPEAEQDRHTIRDALAAPGTGALLPAPLLPQHGFLPVRDFDRAFRDAARRTAPAPAPMRRALAGPRYRLAYDTYYPNRELARAVAQMLARADIPVDLVPDRYEHRSHAADLRLNLFRGLRSDPLGVHRGLVFLEALRTHEALESYVKVLERHDTAPQTPGSLDEAVAELDGILARHALCVPLAEIPGIFLARQPKAPWEWS</sequence>
<dbReference type="GO" id="GO:0015833">
    <property type="term" value="P:peptide transport"/>
    <property type="evidence" value="ECO:0007669"/>
    <property type="project" value="TreeGrafter"/>
</dbReference>
<dbReference type="PANTHER" id="PTHR30290:SF83">
    <property type="entry name" value="ABC TRANSPORTER SUBSTRATE-BINDING PROTEIN"/>
    <property type="match status" value="1"/>
</dbReference>
<dbReference type="GO" id="GO:1904680">
    <property type="term" value="F:peptide transmembrane transporter activity"/>
    <property type="evidence" value="ECO:0007669"/>
    <property type="project" value="TreeGrafter"/>
</dbReference>
<reference evidence="2 3" key="1">
    <citation type="submission" date="2017-09" db="EMBL/GenBank/DDBJ databases">
        <authorList>
            <person name="Lee N."/>
            <person name="Cho B.-K."/>
        </authorList>
    </citation>
    <scope>NUCLEOTIDE SEQUENCE [LARGE SCALE GENOMIC DNA]</scope>
    <source>
        <strain evidence="2 3">ATCC 13740</strain>
    </source>
</reference>
<dbReference type="SUPFAM" id="SSF53850">
    <property type="entry name" value="Periplasmic binding protein-like II"/>
    <property type="match status" value="1"/>
</dbReference>
<protein>
    <recommendedName>
        <fullName evidence="1">Solute-binding protein family 5 domain-containing protein</fullName>
    </recommendedName>
</protein>
<dbReference type="InterPro" id="IPR000914">
    <property type="entry name" value="SBP_5_dom"/>
</dbReference>